<dbReference type="HOGENOM" id="CLU_2611165_0_0_1"/>
<organism evidence="1 2">
    <name type="scientific">Hyaloperonospora arabidopsidis (strain Emoy2)</name>
    <name type="common">Downy mildew agent</name>
    <name type="synonym">Peronospora arabidopsidis</name>
    <dbReference type="NCBI Taxonomy" id="559515"/>
    <lineage>
        <taxon>Eukaryota</taxon>
        <taxon>Sar</taxon>
        <taxon>Stramenopiles</taxon>
        <taxon>Oomycota</taxon>
        <taxon>Peronosporomycetes</taxon>
        <taxon>Peronosporales</taxon>
        <taxon>Peronosporaceae</taxon>
        <taxon>Hyaloperonospora</taxon>
    </lineage>
</organism>
<name>M4BL43_HYAAE</name>
<dbReference type="InParanoid" id="M4BL43"/>
<reference evidence="1" key="2">
    <citation type="submission" date="2015-06" db="UniProtKB">
        <authorList>
            <consortium name="EnsemblProtists"/>
        </authorList>
    </citation>
    <scope>IDENTIFICATION</scope>
    <source>
        <strain evidence="1">Emoy2</strain>
    </source>
</reference>
<evidence type="ECO:0000313" key="1">
    <source>
        <dbReference type="EnsemblProtists" id="HpaP807128"/>
    </source>
</evidence>
<dbReference type="VEuPathDB" id="FungiDB:HpaG807128"/>
<reference evidence="2" key="1">
    <citation type="journal article" date="2010" name="Science">
        <title>Signatures of adaptation to obligate biotrophy in the Hyaloperonospora arabidopsidis genome.</title>
        <authorList>
            <person name="Baxter L."/>
            <person name="Tripathy S."/>
            <person name="Ishaque N."/>
            <person name="Boot N."/>
            <person name="Cabral A."/>
            <person name="Kemen E."/>
            <person name="Thines M."/>
            <person name="Ah-Fong A."/>
            <person name="Anderson R."/>
            <person name="Badejoko W."/>
            <person name="Bittner-Eddy P."/>
            <person name="Boore J.L."/>
            <person name="Chibucos M.C."/>
            <person name="Coates M."/>
            <person name="Dehal P."/>
            <person name="Delehaunty K."/>
            <person name="Dong S."/>
            <person name="Downton P."/>
            <person name="Dumas B."/>
            <person name="Fabro G."/>
            <person name="Fronick C."/>
            <person name="Fuerstenberg S.I."/>
            <person name="Fulton L."/>
            <person name="Gaulin E."/>
            <person name="Govers F."/>
            <person name="Hughes L."/>
            <person name="Humphray S."/>
            <person name="Jiang R.H."/>
            <person name="Judelson H."/>
            <person name="Kamoun S."/>
            <person name="Kyung K."/>
            <person name="Meijer H."/>
            <person name="Minx P."/>
            <person name="Morris P."/>
            <person name="Nelson J."/>
            <person name="Phuntumart V."/>
            <person name="Qutob D."/>
            <person name="Rehmany A."/>
            <person name="Rougon-Cardoso A."/>
            <person name="Ryden P."/>
            <person name="Torto-Alalibo T."/>
            <person name="Studholme D."/>
            <person name="Wang Y."/>
            <person name="Win J."/>
            <person name="Wood J."/>
            <person name="Clifton S.W."/>
            <person name="Rogers J."/>
            <person name="Van den Ackerveken G."/>
            <person name="Jones J.D."/>
            <person name="McDowell J.M."/>
            <person name="Beynon J."/>
            <person name="Tyler B.M."/>
        </authorList>
    </citation>
    <scope>NUCLEOTIDE SEQUENCE [LARGE SCALE GENOMIC DNA]</scope>
    <source>
        <strain evidence="2">Emoy2</strain>
    </source>
</reference>
<dbReference type="AlphaFoldDB" id="M4BL43"/>
<proteinExistence type="predicted"/>
<dbReference type="Proteomes" id="UP000011713">
    <property type="component" value="Unassembled WGS sequence"/>
</dbReference>
<sequence>MLLISKFSQSRLSQSYPQLHIEQPLRRVRALKIKARNGLVKLNPSALHIVSLTLKRTTPKSSDDDTSYIIQTYSDHLPY</sequence>
<dbReference type="EnsemblProtists" id="HpaT807128">
    <property type="protein sequence ID" value="HpaP807128"/>
    <property type="gene ID" value="HpaG807128"/>
</dbReference>
<protein>
    <submittedName>
        <fullName evidence="1">Uncharacterized protein</fullName>
    </submittedName>
</protein>
<evidence type="ECO:0000313" key="2">
    <source>
        <dbReference type="Proteomes" id="UP000011713"/>
    </source>
</evidence>
<keyword evidence="2" id="KW-1185">Reference proteome</keyword>
<dbReference type="EMBL" id="JH598368">
    <property type="status" value="NOT_ANNOTATED_CDS"/>
    <property type="molecule type" value="Genomic_DNA"/>
</dbReference>
<accession>M4BL43</accession>